<keyword evidence="1" id="KW-0119">Carbohydrate metabolism</keyword>
<dbReference type="SUPFAM" id="SSF53474">
    <property type="entry name" value="alpha/beta-Hydrolases"/>
    <property type="match status" value="1"/>
</dbReference>
<proteinExistence type="predicted"/>
<dbReference type="KEGG" id="bcel:BcellWH2_04963"/>
<keyword evidence="1" id="KW-0624">Polysaccharide degradation</keyword>
<dbReference type="GO" id="GO:0031176">
    <property type="term" value="F:endo-1,4-beta-xylanase activity"/>
    <property type="evidence" value="ECO:0007669"/>
    <property type="project" value="UniProtKB-EC"/>
</dbReference>
<dbReference type="Proteomes" id="UP000061809">
    <property type="component" value="Chromosome"/>
</dbReference>
<name>A0A0P0G5J0_9BACE</name>
<keyword evidence="1" id="KW-0378">Hydrolase</keyword>
<protein>
    <submittedName>
        <fullName evidence="1">Endo-1,4-beta-xylanase Z</fullName>
        <ecNumber evidence="1">3.2.1.8</ecNumber>
    </submittedName>
</protein>
<dbReference type="EMBL" id="CP012801">
    <property type="protein sequence ID" value="ALJ62172.1"/>
    <property type="molecule type" value="Genomic_DNA"/>
</dbReference>
<dbReference type="PANTHER" id="PTHR48098">
    <property type="entry name" value="ENTEROCHELIN ESTERASE-RELATED"/>
    <property type="match status" value="1"/>
</dbReference>
<evidence type="ECO:0000313" key="2">
    <source>
        <dbReference type="Proteomes" id="UP000061809"/>
    </source>
</evidence>
<dbReference type="GO" id="GO:0045493">
    <property type="term" value="P:xylan catabolic process"/>
    <property type="evidence" value="ECO:0007669"/>
    <property type="project" value="UniProtKB-KW"/>
</dbReference>
<accession>A0A0P0G5J0</accession>
<dbReference type="InterPro" id="IPR029058">
    <property type="entry name" value="AB_hydrolase_fold"/>
</dbReference>
<evidence type="ECO:0000313" key="1">
    <source>
        <dbReference type="EMBL" id="ALJ62172.1"/>
    </source>
</evidence>
<dbReference type="EC" id="3.2.1.8" evidence="1"/>
<organism evidence="1 2">
    <name type="scientific">Bacteroides cellulosilyticus</name>
    <dbReference type="NCBI Taxonomy" id="246787"/>
    <lineage>
        <taxon>Bacteria</taxon>
        <taxon>Pseudomonadati</taxon>
        <taxon>Bacteroidota</taxon>
        <taxon>Bacteroidia</taxon>
        <taxon>Bacteroidales</taxon>
        <taxon>Bacteroidaceae</taxon>
        <taxon>Bacteroides</taxon>
    </lineage>
</organism>
<dbReference type="InterPro" id="IPR000801">
    <property type="entry name" value="Esterase-like"/>
</dbReference>
<dbReference type="InterPro" id="IPR050583">
    <property type="entry name" value="Mycobacterial_A85_antigen"/>
</dbReference>
<dbReference type="AlphaFoldDB" id="A0A0P0G5J0"/>
<dbReference type="PATRIC" id="fig|246787.4.peg.5124"/>
<dbReference type="Gene3D" id="3.40.50.1820">
    <property type="entry name" value="alpha/beta hydrolase"/>
    <property type="match status" value="1"/>
</dbReference>
<reference evidence="1 2" key="1">
    <citation type="journal article" date="2015" name="Science">
        <title>Genetic determinants of in vivo fitness and diet responsiveness in multiple human gut Bacteroides.</title>
        <authorList>
            <person name="Wu M."/>
            <person name="McNulty N.P."/>
            <person name="Rodionov D.A."/>
            <person name="Khoroshkin M.S."/>
            <person name="Griffin N.W."/>
            <person name="Cheng J."/>
            <person name="Latreille P."/>
            <person name="Kerstetter R.A."/>
            <person name="Terrapon N."/>
            <person name="Henrissat B."/>
            <person name="Osterman A.L."/>
            <person name="Gordon J.I."/>
        </authorList>
    </citation>
    <scope>NUCLEOTIDE SEQUENCE [LARGE SCALE GENOMIC DNA]</scope>
    <source>
        <strain evidence="1 2">WH2</strain>
    </source>
</reference>
<gene>
    <name evidence="1" type="primary">xynZ_2</name>
    <name evidence="1" type="ORF">BcellWH2_04963</name>
</gene>
<sequence>MVVNEKQTVIKIDNGSFVTCEGNKHYYLIQGARRHEVPLKVLDALIDDKKVIRIIKKDTLENIPLGISLSDDTCLIRGYETDPVYLYSNYVKSHIRSSNDFNLTGFKWEAIKNICQESVNKIRPVRDFIIEKNKEVFINDGDIPSDFANYTDYGIREDFVYEGDGEVMKQCSILLPEEKEDKKYPVLYLYHGLGENTEWLDLSKGRIRKIIGYMVSKKMIPEMVVVIPQIMSPDSTCEEKKVRDFHDFYKHLIHLIDYINTTYSNVVSVKKEDSAIAGISLGGTTALYNGYLFKERFKFVAGISPNYQLLTSKERKIFNGWIAKPEDFVLGTDNGGFAFIGNGTADTGTGSHPRYYSNVLNENGIDNLFTLLPNGGHNWEAFRKLFYIFMSYDFFRKRVD</sequence>
<dbReference type="Pfam" id="PF00756">
    <property type="entry name" value="Esterase"/>
    <property type="match status" value="1"/>
</dbReference>
<dbReference type="RefSeq" id="WP_029428785.1">
    <property type="nucleotide sequence ID" value="NZ_CP012801.1"/>
</dbReference>
<keyword evidence="1" id="KW-0326">Glycosidase</keyword>
<keyword evidence="1" id="KW-0858">Xylan degradation</keyword>